<dbReference type="SUPFAM" id="SSF56954">
    <property type="entry name" value="Outer membrane efflux proteins (OEP)"/>
    <property type="match status" value="1"/>
</dbReference>
<dbReference type="GO" id="GO:0015288">
    <property type="term" value="F:porin activity"/>
    <property type="evidence" value="ECO:0007669"/>
    <property type="project" value="TreeGrafter"/>
</dbReference>
<evidence type="ECO:0000256" key="4">
    <source>
        <dbReference type="ARBA" id="ARBA00022452"/>
    </source>
</evidence>
<comment type="similarity">
    <text evidence="2">Belongs to the outer membrane factor (OMF) (TC 1.B.17) family.</text>
</comment>
<evidence type="ECO:0000256" key="6">
    <source>
        <dbReference type="ARBA" id="ARBA00023136"/>
    </source>
</evidence>
<dbReference type="InterPro" id="IPR003423">
    <property type="entry name" value="OMP_efflux"/>
</dbReference>
<dbReference type="AlphaFoldDB" id="A0A286GA97"/>
<keyword evidence="7" id="KW-0998">Cell outer membrane</keyword>
<dbReference type="RefSeq" id="WP_097127708.1">
    <property type="nucleotide sequence ID" value="NZ_OCNH01000003.1"/>
</dbReference>
<dbReference type="EMBL" id="OCNH01000003">
    <property type="protein sequence ID" value="SOD92455.1"/>
    <property type="molecule type" value="Genomic_DNA"/>
</dbReference>
<name>A0A286GA97_9BACT</name>
<keyword evidence="3" id="KW-0813">Transport</keyword>
<keyword evidence="8" id="KW-0732">Signal</keyword>
<dbReference type="Pfam" id="PF02321">
    <property type="entry name" value="OEP"/>
    <property type="match status" value="1"/>
</dbReference>
<evidence type="ECO:0000256" key="7">
    <source>
        <dbReference type="ARBA" id="ARBA00023237"/>
    </source>
</evidence>
<evidence type="ECO:0000313" key="10">
    <source>
        <dbReference type="Proteomes" id="UP000219452"/>
    </source>
</evidence>
<evidence type="ECO:0000256" key="1">
    <source>
        <dbReference type="ARBA" id="ARBA00004442"/>
    </source>
</evidence>
<evidence type="ECO:0000256" key="5">
    <source>
        <dbReference type="ARBA" id="ARBA00022692"/>
    </source>
</evidence>
<dbReference type="Gene3D" id="1.20.1600.10">
    <property type="entry name" value="Outer membrane efflux proteins (OEP)"/>
    <property type="match status" value="1"/>
</dbReference>
<proteinExistence type="inferred from homology"/>
<dbReference type="Proteomes" id="UP000219452">
    <property type="component" value="Unassembled WGS sequence"/>
</dbReference>
<accession>A0A286GA97</accession>
<evidence type="ECO:0000313" key="9">
    <source>
        <dbReference type="EMBL" id="SOD92455.1"/>
    </source>
</evidence>
<keyword evidence="5" id="KW-0812">Transmembrane</keyword>
<dbReference type="OrthoDB" id="712316at2"/>
<keyword evidence="10" id="KW-1185">Reference proteome</keyword>
<sequence>MILRKLIEYLLCMSVVFTASAQTTLTLRQTLQQVRENSPALRVERLNINATQADQITANLRPNPVLNNQTLFQLAQPTGASAPLPGAEGVGVLNRQRRQFWLQATKEFDIHNKRTYRNRFAEANTNLAVQSVAETERGILFDAANRYLDAWYARVQLALLQRAKANVDTLVQLNKVRLKNLVITETDLTRTQLISDQYDIQTRTAQQDVRNRLNELRLVVGVADSINVALNDSIINPAFTNPLSLYPTVSASADSLLQLAITSRTDVRVAEANLETARRNVDLQQVLAKPRNEAGLIWNPQNSVPYAGVFLTLELPVYSRNQGEIQKSRVLQEQAGQAAALVQTRIRSEVETAYQSFATSRQNIDRYVDIRRDADRVLASVRYAYLRGATTLIDLLQAQTSWFDTQTAYYQALYTHRQNYVRLLYATGQINTY</sequence>
<dbReference type="GO" id="GO:0009279">
    <property type="term" value="C:cell outer membrane"/>
    <property type="evidence" value="ECO:0007669"/>
    <property type="project" value="UniProtKB-SubCell"/>
</dbReference>
<comment type="subcellular location">
    <subcellularLocation>
        <location evidence="1">Cell outer membrane</location>
    </subcellularLocation>
</comment>
<dbReference type="GO" id="GO:0015562">
    <property type="term" value="F:efflux transmembrane transporter activity"/>
    <property type="evidence" value="ECO:0007669"/>
    <property type="project" value="InterPro"/>
</dbReference>
<evidence type="ECO:0000256" key="2">
    <source>
        <dbReference type="ARBA" id="ARBA00007613"/>
    </source>
</evidence>
<feature type="signal peptide" evidence="8">
    <location>
        <begin position="1"/>
        <end position="21"/>
    </location>
</feature>
<dbReference type="PANTHER" id="PTHR30026:SF20">
    <property type="entry name" value="OUTER MEMBRANE PROTEIN TOLC"/>
    <property type="match status" value="1"/>
</dbReference>
<gene>
    <name evidence="9" type="ORF">SAMN06269250_3987</name>
</gene>
<keyword evidence="6" id="KW-0472">Membrane</keyword>
<evidence type="ECO:0000256" key="3">
    <source>
        <dbReference type="ARBA" id="ARBA00022448"/>
    </source>
</evidence>
<feature type="chain" id="PRO_5012312576" evidence="8">
    <location>
        <begin position="22"/>
        <end position="433"/>
    </location>
</feature>
<reference evidence="10" key="1">
    <citation type="submission" date="2017-09" db="EMBL/GenBank/DDBJ databases">
        <authorList>
            <person name="Varghese N."/>
            <person name="Submissions S."/>
        </authorList>
    </citation>
    <scope>NUCLEOTIDE SEQUENCE [LARGE SCALE GENOMIC DNA]</scope>
    <source>
        <strain evidence="10">DSM 29961</strain>
    </source>
</reference>
<dbReference type="InterPro" id="IPR051906">
    <property type="entry name" value="TolC-like"/>
</dbReference>
<evidence type="ECO:0000256" key="8">
    <source>
        <dbReference type="SAM" id="SignalP"/>
    </source>
</evidence>
<dbReference type="PANTHER" id="PTHR30026">
    <property type="entry name" value="OUTER MEMBRANE PROTEIN TOLC"/>
    <property type="match status" value="1"/>
</dbReference>
<keyword evidence="4" id="KW-1134">Transmembrane beta strand</keyword>
<dbReference type="GO" id="GO:1990281">
    <property type="term" value="C:efflux pump complex"/>
    <property type="evidence" value="ECO:0007669"/>
    <property type="project" value="TreeGrafter"/>
</dbReference>
<protein>
    <submittedName>
        <fullName evidence="9">Outer membrane protein, cobalt-zinc-cadmium efflux system</fullName>
    </submittedName>
</protein>
<organism evidence="9 10">
    <name type="scientific">Spirosoma fluviale</name>
    <dbReference type="NCBI Taxonomy" id="1597977"/>
    <lineage>
        <taxon>Bacteria</taxon>
        <taxon>Pseudomonadati</taxon>
        <taxon>Bacteroidota</taxon>
        <taxon>Cytophagia</taxon>
        <taxon>Cytophagales</taxon>
        <taxon>Cytophagaceae</taxon>
        <taxon>Spirosoma</taxon>
    </lineage>
</organism>